<sequence length="154" mass="17324">MIEYKPFSQVETENKEGINFEKIIEDRDPSIQSSLYAMRRLLENKKIKDLLVKQAPGLLKNSPWIDSGFGIYFATVANMKTTIGSRAMPIIDNQYTSSWANPLEIGFGVGFVEPWQGSKELLQLGTDNSELMINYDSPGGRYPARWAVATILNS</sequence>
<reference evidence="1 2" key="1">
    <citation type="journal article" date="2016" name="Nat. Commun.">
        <title>Thousands of microbial genomes shed light on interconnected biogeochemical processes in an aquifer system.</title>
        <authorList>
            <person name="Anantharaman K."/>
            <person name="Brown C.T."/>
            <person name="Hug L.A."/>
            <person name="Sharon I."/>
            <person name="Castelle C.J."/>
            <person name="Probst A.J."/>
            <person name="Thomas B.C."/>
            <person name="Singh A."/>
            <person name="Wilkins M.J."/>
            <person name="Karaoz U."/>
            <person name="Brodie E.L."/>
            <person name="Williams K.H."/>
            <person name="Hubbard S.S."/>
            <person name="Banfield J.F."/>
        </authorList>
    </citation>
    <scope>NUCLEOTIDE SEQUENCE [LARGE SCALE GENOMIC DNA]</scope>
</reference>
<accession>A0A1F7IH81</accession>
<gene>
    <name evidence="1" type="ORF">A3A74_00740</name>
</gene>
<dbReference type="Proteomes" id="UP000179270">
    <property type="component" value="Unassembled WGS sequence"/>
</dbReference>
<proteinExistence type="predicted"/>
<organism evidence="1 2">
    <name type="scientific">Candidatus Roizmanbacteria bacterium RIFCSPLOWO2_01_FULL_35_13</name>
    <dbReference type="NCBI Taxonomy" id="1802055"/>
    <lineage>
        <taxon>Bacteria</taxon>
        <taxon>Candidatus Roizmaniibacteriota</taxon>
    </lineage>
</organism>
<dbReference type="AlphaFoldDB" id="A0A1F7IH81"/>
<evidence type="ECO:0000313" key="1">
    <source>
        <dbReference type="EMBL" id="OGK42726.1"/>
    </source>
</evidence>
<dbReference type="EMBL" id="MGAF01000004">
    <property type="protein sequence ID" value="OGK42726.1"/>
    <property type="molecule type" value="Genomic_DNA"/>
</dbReference>
<name>A0A1F7IH81_9BACT</name>
<evidence type="ECO:0000313" key="2">
    <source>
        <dbReference type="Proteomes" id="UP000179270"/>
    </source>
</evidence>
<protein>
    <submittedName>
        <fullName evidence="1">Uncharacterized protein</fullName>
    </submittedName>
</protein>
<comment type="caution">
    <text evidence="1">The sequence shown here is derived from an EMBL/GenBank/DDBJ whole genome shotgun (WGS) entry which is preliminary data.</text>
</comment>